<protein>
    <submittedName>
        <fullName evidence="2">Uncharacterized protein</fullName>
    </submittedName>
</protein>
<feature type="transmembrane region" description="Helical" evidence="1">
    <location>
        <begin position="48"/>
        <end position="71"/>
    </location>
</feature>
<dbReference type="EMBL" id="WOCE01000017">
    <property type="protein sequence ID" value="KAE9595419.1"/>
    <property type="molecule type" value="Genomic_DNA"/>
</dbReference>
<keyword evidence="1" id="KW-1133">Transmembrane helix</keyword>
<organism evidence="2 3">
    <name type="scientific">Lupinus albus</name>
    <name type="common">White lupine</name>
    <name type="synonym">Lupinus termis</name>
    <dbReference type="NCBI Taxonomy" id="3870"/>
    <lineage>
        <taxon>Eukaryota</taxon>
        <taxon>Viridiplantae</taxon>
        <taxon>Streptophyta</taxon>
        <taxon>Embryophyta</taxon>
        <taxon>Tracheophyta</taxon>
        <taxon>Spermatophyta</taxon>
        <taxon>Magnoliopsida</taxon>
        <taxon>eudicotyledons</taxon>
        <taxon>Gunneridae</taxon>
        <taxon>Pentapetalae</taxon>
        <taxon>rosids</taxon>
        <taxon>fabids</taxon>
        <taxon>Fabales</taxon>
        <taxon>Fabaceae</taxon>
        <taxon>Papilionoideae</taxon>
        <taxon>50 kb inversion clade</taxon>
        <taxon>genistoids sensu lato</taxon>
        <taxon>core genistoids</taxon>
        <taxon>Genisteae</taxon>
        <taxon>Lupinus</taxon>
    </lineage>
</organism>
<sequence length="111" mass="13268">MTYEDEKKVAIEGTPHISKFKLKVSIFNIYLFNIHFSPFSYFSHSVLFIFYIYHFSIYVSSFFTLTLFLHFHSPTISPFSISFSINFFCICFFLIISTILNFFVIENKMYL</sequence>
<dbReference type="Proteomes" id="UP000447434">
    <property type="component" value="Chromosome 17"/>
</dbReference>
<proteinExistence type="predicted"/>
<dbReference type="AlphaFoldDB" id="A0A6A4P6S6"/>
<evidence type="ECO:0000313" key="3">
    <source>
        <dbReference type="Proteomes" id="UP000447434"/>
    </source>
</evidence>
<keyword evidence="1" id="KW-0812">Transmembrane</keyword>
<accession>A0A6A4P6S6</accession>
<keyword evidence="1" id="KW-0472">Membrane</keyword>
<reference evidence="3" key="1">
    <citation type="journal article" date="2020" name="Nat. Commun.">
        <title>Genome sequence of the cluster root forming white lupin.</title>
        <authorList>
            <person name="Hufnagel B."/>
            <person name="Marques A."/>
            <person name="Soriano A."/>
            <person name="Marques L."/>
            <person name="Divol F."/>
            <person name="Doumas P."/>
            <person name="Sallet E."/>
            <person name="Mancinotti D."/>
            <person name="Carrere S."/>
            <person name="Marande W."/>
            <person name="Arribat S."/>
            <person name="Keller J."/>
            <person name="Huneau C."/>
            <person name="Blein T."/>
            <person name="Aime D."/>
            <person name="Laguerre M."/>
            <person name="Taylor J."/>
            <person name="Schubert V."/>
            <person name="Nelson M."/>
            <person name="Geu-Flores F."/>
            <person name="Crespi M."/>
            <person name="Gallardo-Guerrero K."/>
            <person name="Delaux P.-M."/>
            <person name="Salse J."/>
            <person name="Berges H."/>
            <person name="Guyot R."/>
            <person name="Gouzy J."/>
            <person name="Peret B."/>
        </authorList>
    </citation>
    <scope>NUCLEOTIDE SEQUENCE [LARGE SCALE GENOMIC DNA]</scope>
    <source>
        <strain evidence="3">cv. Amiga</strain>
    </source>
</reference>
<evidence type="ECO:0000313" key="2">
    <source>
        <dbReference type="EMBL" id="KAE9595419.1"/>
    </source>
</evidence>
<name>A0A6A4P6S6_LUPAL</name>
<comment type="caution">
    <text evidence="2">The sequence shown here is derived from an EMBL/GenBank/DDBJ whole genome shotgun (WGS) entry which is preliminary data.</text>
</comment>
<keyword evidence="3" id="KW-1185">Reference proteome</keyword>
<gene>
    <name evidence="2" type="ORF">Lalb_Chr17g0338601</name>
</gene>
<evidence type="ECO:0000256" key="1">
    <source>
        <dbReference type="SAM" id="Phobius"/>
    </source>
</evidence>
<feature type="transmembrane region" description="Helical" evidence="1">
    <location>
        <begin position="83"/>
        <end position="105"/>
    </location>
</feature>